<dbReference type="PATRIC" id="fig|796937.3.peg.2056"/>
<reference evidence="4 7" key="2">
    <citation type="submission" date="2011-08" db="EMBL/GenBank/DDBJ databases">
        <title>The Genome Sequence of Eubacteriaceae bacterium CM5.</title>
        <authorList>
            <consortium name="The Broad Institute Genome Sequencing Platform"/>
            <person name="Earl A."/>
            <person name="Ward D."/>
            <person name="Feldgarden M."/>
            <person name="Gevers D."/>
            <person name="Sizova M."/>
            <person name="Hazen A."/>
            <person name="Epstein S."/>
            <person name="Young S.K."/>
            <person name="Zeng Q."/>
            <person name="Gargeya S."/>
            <person name="Fitzgerald M."/>
            <person name="Haas B."/>
            <person name="Abouelleil A."/>
            <person name="Alvarado L."/>
            <person name="Arachchi H.M."/>
            <person name="Berlin A."/>
            <person name="Brown A."/>
            <person name="Chapman S.B."/>
            <person name="Chen Z."/>
            <person name="Dunbar C."/>
            <person name="Freedman E."/>
            <person name="Gearin G."/>
            <person name="Gellesch M."/>
            <person name="Goldberg J."/>
            <person name="Griggs A."/>
            <person name="Gujja S."/>
            <person name="Heiman D."/>
            <person name="Howarth C."/>
            <person name="Larson L."/>
            <person name="Lui A."/>
            <person name="MacDonald P.J.P."/>
            <person name="Montmayeur A."/>
            <person name="Murphy C."/>
            <person name="Neiman D."/>
            <person name="Pearson M."/>
            <person name="Priest M."/>
            <person name="Roberts A."/>
            <person name="Saif S."/>
            <person name="Shea T."/>
            <person name="Shenoy N."/>
            <person name="Sisk P."/>
            <person name="Stolte C."/>
            <person name="Sykes S."/>
            <person name="Wortman J."/>
            <person name="Nusbaum C."/>
            <person name="Birren B."/>
        </authorList>
    </citation>
    <scope>NUCLEOTIDE SEQUENCE [LARGE SCALE GENOMIC DNA]</scope>
    <source>
        <strain evidence="4 7">CM5</strain>
    </source>
</reference>
<gene>
    <name evidence="6" type="ORF">HMPREF1143_1634</name>
    <name evidence="4" type="ORF">HMPREF9628_00803</name>
    <name evidence="3" type="ORF">HMPREF9629_00819</name>
    <name evidence="5" type="ORF">HMPREF9630_01365</name>
</gene>
<dbReference type="PIRSF" id="PIRSF000090">
    <property type="entry name" value="Beta-ETF"/>
    <property type="match status" value="1"/>
</dbReference>
<dbReference type="InterPro" id="IPR014729">
    <property type="entry name" value="Rossmann-like_a/b/a_fold"/>
</dbReference>
<proteinExistence type="predicted"/>
<dbReference type="HOGENOM" id="CLU_060196_1_0_9"/>
<evidence type="ECO:0000313" key="3">
    <source>
        <dbReference type="EMBL" id="EHL10604.1"/>
    </source>
</evidence>
<protein>
    <recommendedName>
        <fullName evidence="1">Electron transfer flavoprotein small subunit</fullName>
    </recommendedName>
</protein>
<dbReference type="Pfam" id="PF01012">
    <property type="entry name" value="ETF"/>
    <property type="match status" value="1"/>
</dbReference>
<evidence type="ECO:0000313" key="9">
    <source>
        <dbReference type="Proteomes" id="UP000006437"/>
    </source>
</evidence>
<accession>J6HAJ5</accession>
<dbReference type="EMBL" id="AFZG01000096">
    <property type="protein sequence ID" value="EHL15152.1"/>
    <property type="molecule type" value="Genomic_DNA"/>
</dbReference>
<evidence type="ECO:0000256" key="1">
    <source>
        <dbReference type="ARBA" id="ARBA00042002"/>
    </source>
</evidence>
<evidence type="ECO:0000313" key="6">
    <source>
        <dbReference type="EMBL" id="EJU19888.1"/>
    </source>
</evidence>
<dbReference type="PANTHER" id="PTHR21294:SF17">
    <property type="entry name" value="PROTEIN FIXA"/>
    <property type="match status" value="1"/>
</dbReference>
<reference evidence="5 10" key="3">
    <citation type="submission" date="2012-05" db="EMBL/GenBank/DDBJ databases">
        <title>The Genome Sequence of Eubacteriaceae bacterium CM2.</title>
        <authorList>
            <consortium name="The Broad Institute Genome Sequencing Platform"/>
            <person name="Earl A."/>
            <person name="Ward D."/>
            <person name="Feldgarden M."/>
            <person name="Gevers D."/>
            <person name="Sizova M."/>
            <person name="Hazen A."/>
            <person name="Epstein S."/>
            <person name="Walker B."/>
            <person name="Young S.K."/>
            <person name="Zeng Q."/>
            <person name="Gargeya S."/>
            <person name="Fitzgerald M."/>
            <person name="Haas B."/>
            <person name="Abouelleil A."/>
            <person name="Alvarado L."/>
            <person name="Arachchi H.M."/>
            <person name="Berlin A."/>
            <person name="Chapman S.B."/>
            <person name="Goldberg J."/>
            <person name="Griggs A."/>
            <person name="Gujja S."/>
            <person name="Hansen M."/>
            <person name="Howarth C."/>
            <person name="Imamovic A."/>
            <person name="Larimer J."/>
            <person name="McCowen C."/>
            <person name="Montmayeur A."/>
            <person name="Murphy C."/>
            <person name="Neiman D."/>
            <person name="Pearson M."/>
            <person name="Priest M."/>
            <person name="Roberts A."/>
            <person name="Saif S."/>
            <person name="Shea T."/>
            <person name="Sisk P."/>
            <person name="Sykes S."/>
            <person name="Wortman J."/>
            <person name="Nusbaum C."/>
            <person name="Birren B."/>
        </authorList>
    </citation>
    <scope>NUCLEOTIDE SEQUENCE [LARGE SCALE GENOMIC DNA]</scope>
    <source>
        <strain evidence="5 10">CM2</strain>
    </source>
</reference>
<reference evidence="3 9" key="1">
    <citation type="submission" date="2011-08" db="EMBL/GenBank/DDBJ databases">
        <title>The Genome Sequence of Eubacteriaceae bacterium ACC19a.</title>
        <authorList>
            <consortium name="The Broad Institute Genome Sequencing Platform"/>
            <person name="Earl A."/>
            <person name="Ward D."/>
            <person name="Feldgarden M."/>
            <person name="Gevers D."/>
            <person name="Sizova M."/>
            <person name="Hazen A."/>
            <person name="Epstein S."/>
            <person name="Young S.K."/>
            <person name="Zeng Q."/>
            <person name="Gargeya S."/>
            <person name="Fitzgerald M."/>
            <person name="Haas B."/>
            <person name="Abouelleil A."/>
            <person name="Alvarado L."/>
            <person name="Arachchi H.M."/>
            <person name="Berlin A."/>
            <person name="Brown A."/>
            <person name="Chapman S.B."/>
            <person name="Chen Z."/>
            <person name="Dunbar C."/>
            <person name="Freedman E."/>
            <person name="Gearin G."/>
            <person name="Gellesch M."/>
            <person name="Goldberg J."/>
            <person name="Griggs A."/>
            <person name="Gujja S."/>
            <person name="Heiman D."/>
            <person name="Howarth C."/>
            <person name="Larson L."/>
            <person name="Lui A."/>
            <person name="MacDonald P.J.P."/>
            <person name="Montmayeur A."/>
            <person name="Murphy C."/>
            <person name="Neiman D."/>
            <person name="Pearson M."/>
            <person name="Priest M."/>
            <person name="Roberts A."/>
            <person name="Saif S."/>
            <person name="Shea T."/>
            <person name="Shenoy N."/>
            <person name="Sisk P."/>
            <person name="Stolte C."/>
            <person name="Sykes S."/>
            <person name="Wortman J."/>
            <person name="Nusbaum C."/>
            <person name="Birren B."/>
        </authorList>
    </citation>
    <scope>NUCLEOTIDE SEQUENCE [LARGE SCALE GENOMIC DNA]</scope>
    <source>
        <strain evidence="3 9">ACC19a</strain>
    </source>
</reference>
<dbReference type="STRING" id="796937.HMPREF9630_01365"/>
<accession>G9XG38</accession>
<evidence type="ECO:0000259" key="2">
    <source>
        <dbReference type="SMART" id="SM00893"/>
    </source>
</evidence>
<evidence type="ECO:0000313" key="4">
    <source>
        <dbReference type="EMBL" id="EHL15152.1"/>
    </source>
</evidence>
<dbReference type="EMBL" id="AFZF02000016">
    <property type="protein sequence ID" value="EHL17840.1"/>
    <property type="molecule type" value="Genomic_DNA"/>
</dbReference>
<reference evidence="6 8" key="4">
    <citation type="submission" date="2012-07" db="EMBL/GenBank/DDBJ databases">
        <authorList>
            <person name="Durkin A.S."/>
            <person name="McCorrison J."/>
            <person name="Torralba M."/>
            <person name="Gillis M."/>
            <person name="Methe B."/>
            <person name="Sutton G."/>
            <person name="Nelson K.E."/>
        </authorList>
    </citation>
    <scope>NUCLEOTIDE SEQUENCE [LARGE SCALE GENOMIC DNA]</scope>
    <source>
        <strain evidence="6 8">OBRC8</strain>
    </source>
</reference>
<dbReference type="OrthoDB" id="9804960at2"/>
<dbReference type="Proteomes" id="UP000017818">
    <property type="component" value="Unassembled WGS sequence"/>
</dbReference>
<feature type="domain" description="Electron transfer flavoprotein alpha/beta-subunit N-terminal" evidence="2">
    <location>
        <begin position="23"/>
        <end position="222"/>
    </location>
</feature>
<name>G9XG38_9FIRM</name>
<dbReference type="Proteomes" id="UP000003379">
    <property type="component" value="Unassembled WGS sequence"/>
</dbReference>
<dbReference type="InterPro" id="IPR014730">
    <property type="entry name" value="ETF_a/b_N"/>
</dbReference>
<dbReference type="GO" id="GO:0009055">
    <property type="term" value="F:electron transfer activity"/>
    <property type="evidence" value="ECO:0007669"/>
    <property type="project" value="InterPro"/>
</dbReference>
<dbReference type="InterPro" id="IPR012255">
    <property type="entry name" value="ETF_b"/>
</dbReference>
<dbReference type="EMBL" id="AFZE01000057">
    <property type="protein sequence ID" value="EHL10604.1"/>
    <property type="molecule type" value="Genomic_DNA"/>
</dbReference>
<accession>V9HKW0</accession>
<organism evidence="4 7">
    <name type="scientific">Peptoanaerobacter stomatis</name>
    <dbReference type="NCBI Taxonomy" id="796937"/>
    <lineage>
        <taxon>Bacteria</taxon>
        <taxon>Bacillati</taxon>
        <taxon>Bacillota</taxon>
        <taxon>Clostridia</taxon>
        <taxon>Peptostreptococcales</taxon>
        <taxon>Filifactoraceae</taxon>
        <taxon>Peptoanaerobacter</taxon>
    </lineage>
</organism>
<dbReference type="EMBL" id="ALNK01000037">
    <property type="protein sequence ID" value="EJU19888.1"/>
    <property type="molecule type" value="Genomic_DNA"/>
</dbReference>
<dbReference type="SUPFAM" id="SSF52402">
    <property type="entry name" value="Adenine nucleotide alpha hydrolases-like"/>
    <property type="match status" value="1"/>
</dbReference>
<keyword evidence="8" id="KW-1185">Reference proteome</keyword>
<evidence type="ECO:0000313" key="10">
    <source>
        <dbReference type="Proteomes" id="UP000017818"/>
    </source>
</evidence>
<sequence>MNILVCIKQVFDDSVEIGYDETSNKFLPENVEKVENAFDTYALEMATRLKEKIGDTHITLLSIGTDASKNALKNGLAVGGDEATVILNDKYQDSDSYSIANALAQGIKKIEEKIGNKFDIIFCGKETTDYTAGQVGVMLANAMNMGVITDLVDIDYVDGKVVGKHETEMGYDMIEGVSPCVVTVSKPPYDPRYATVKNKMAARKKVIDEISDISLDDSKIVVKKTYSRPKRQAGVKIVGKTPEEAVAQAISLMSDAKVL</sequence>
<evidence type="ECO:0000313" key="8">
    <source>
        <dbReference type="Proteomes" id="UP000005244"/>
    </source>
</evidence>
<dbReference type="PANTHER" id="PTHR21294">
    <property type="entry name" value="ELECTRON TRANSFER FLAVOPROTEIN BETA-SUBUNIT"/>
    <property type="match status" value="1"/>
</dbReference>
<comment type="caution">
    <text evidence="4">The sequence shown here is derived from an EMBL/GenBank/DDBJ whole genome shotgun (WGS) entry which is preliminary data.</text>
</comment>
<dbReference type="Proteomes" id="UP000006437">
    <property type="component" value="Unassembled WGS sequence"/>
</dbReference>
<dbReference type="SMART" id="SM00893">
    <property type="entry name" value="ETF"/>
    <property type="match status" value="1"/>
</dbReference>
<evidence type="ECO:0000313" key="5">
    <source>
        <dbReference type="EMBL" id="EHL17840.1"/>
    </source>
</evidence>
<dbReference type="Proteomes" id="UP000005244">
    <property type="component" value="Unassembled WGS sequence"/>
</dbReference>
<dbReference type="AlphaFoldDB" id="G9XG38"/>
<accession>G9X362</accession>
<dbReference type="RefSeq" id="WP_009525054.1">
    <property type="nucleotide sequence ID" value="NZ_ALNK01000037.1"/>
</dbReference>
<evidence type="ECO:0000313" key="7">
    <source>
        <dbReference type="Proteomes" id="UP000003379"/>
    </source>
</evidence>
<dbReference type="Gene3D" id="3.40.50.620">
    <property type="entry name" value="HUPs"/>
    <property type="match status" value="1"/>
</dbReference>